<evidence type="ECO:0000313" key="5">
    <source>
        <dbReference type="EMBL" id="KRR11603.1"/>
    </source>
</evidence>
<keyword evidence="6" id="KW-1185">Reference proteome</keyword>
<dbReference type="RefSeq" id="WP_057849633.1">
    <property type="nucleotide sequence ID" value="NZ_LLXX01000038.1"/>
</dbReference>
<dbReference type="PANTHER" id="PTHR47235">
    <property type="entry name" value="BLR6548 PROTEIN"/>
    <property type="match status" value="1"/>
</dbReference>
<dbReference type="SUPFAM" id="SSF53822">
    <property type="entry name" value="Periplasmic binding protein-like I"/>
    <property type="match status" value="1"/>
</dbReference>
<gene>
    <name evidence="5" type="ORF">CP49_18190</name>
</gene>
<dbReference type="InterPro" id="IPR028081">
    <property type="entry name" value="Leu-bd"/>
</dbReference>
<dbReference type="Gene3D" id="3.40.50.2300">
    <property type="match status" value="2"/>
</dbReference>
<evidence type="ECO:0000256" key="2">
    <source>
        <dbReference type="ARBA" id="ARBA00022729"/>
    </source>
</evidence>
<dbReference type="CDD" id="cd06343">
    <property type="entry name" value="PBP1_ABC_ligand_binding-like"/>
    <property type="match status" value="1"/>
</dbReference>
<dbReference type="AlphaFoldDB" id="A0A0R3M296"/>
<feature type="chain" id="PRO_5006443610" evidence="3">
    <location>
        <begin position="25"/>
        <end position="400"/>
    </location>
</feature>
<protein>
    <submittedName>
        <fullName evidence="5">Branched-chain amino acid ABC transporter substrate-binding protein</fullName>
    </submittedName>
</protein>
<comment type="similarity">
    <text evidence="1">Belongs to the leucine-binding protein family.</text>
</comment>
<evidence type="ECO:0000259" key="4">
    <source>
        <dbReference type="Pfam" id="PF13458"/>
    </source>
</evidence>
<dbReference type="EMBL" id="LLXX01000038">
    <property type="protein sequence ID" value="KRR11603.1"/>
    <property type="molecule type" value="Genomic_DNA"/>
</dbReference>
<comment type="caution">
    <text evidence="5">The sequence shown here is derived from an EMBL/GenBank/DDBJ whole genome shotgun (WGS) entry which is preliminary data.</text>
</comment>
<evidence type="ECO:0000256" key="3">
    <source>
        <dbReference type="SAM" id="SignalP"/>
    </source>
</evidence>
<evidence type="ECO:0000313" key="6">
    <source>
        <dbReference type="Proteomes" id="UP000051913"/>
    </source>
</evidence>
<reference evidence="5 6" key="1">
    <citation type="submission" date="2014-03" db="EMBL/GenBank/DDBJ databases">
        <title>Bradyrhizobium valentinum sp. nov., isolated from effective nodules of Lupinus mariae-josephae, a lupine endemic of basic-lime soils in Eastern Spain.</title>
        <authorList>
            <person name="Duran D."/>
            <person name="Rey L."/>
            <person name="Navarro A."/>
            <person name="Busquets A."/>
            <person name="Imperial J."/>
            <person name="Ruiz-Argueso T."/>
        </authorList>
    </citation>
    <scope>NUCLEOTIDE SEQUENCE [LARGE SCALE GENOMIC DNA]</scope>
    <source>
        <strain evidence="5 6">LmjM3</strain>
    </source>
</reference>
<dbReference type="Pfam" id="PF13458">
    <property type="entry name" value="Peripla_BP_6"/>
    <property type="match status" value="1"/>
</dbReference>
<sequence length="400" mass="44108">MYQTTIRHLLVAAAFLAFTSAASAEQRGVTDSEIRIGQTMPYSGALSAYSALGKAEIAYFNRVNERGGINGRKIKLISLDDGYVPPRTVEQTRRLVESDEVALIFSSLGTAQNNAIAKYLQGKNVPQLFLASGASKFGDISQFPKALMGIQAPFRLEARLYAKHAVEKLGATKIAVLAQNDDFGRDYLAGLRDVLESRFEQVVTVATYEVTEPTIDSQVVRLKASGADVFLIAATPKFAAQAIRKTHEIGWKPTRFLSNVSIWISSVMEVAGLEAGIGIISTAFAKDPMDPTWSGDRGVKDWREFMAKYAPDGDIRDQNYVFGYNFAMALEHVLKAAGSDLSPENIHKQAYSIRDLELPMLLPGIKVNTAPNDHTPVKQMQFMRFDGKQWERFGEILTAN</sequence>
<feature type="domain" description="Leucine-binding protein" evidence="4">
    <location>
        <begin position="33"/>
        <end position="387"/>
    </location>
</feature>
<name>A0A0R3M296_9BRAD</name>
<dbReference type="PANTHER" id="PTHR47235:SF1">
    <property type="entry name" value="BLR6548 PROTEIN"/>
    <property type="match status" value="1"/>
</dbReference>
<organism evidence="5 6">
    <name type="scientific">Bradyrhizobium valentinum</name>
    <dbReference type="NCBI Taxonomy" id="1518501"/>
    <lineage>
        <taxon>Bacteria</taxon>
        <taxon>Pseudomonadati</taxon>
        <taxon>Pseudomonadota</taxon>
        <taxon>Alphaproteobacteria</taxon>
        <taxon>Hyphomicrobiales</taxon>
        <taxon>Nitrobacteraceae</taxon>
        <taxon>Bradyrhizobium</taxon>
    </lineage>
</organism>
<feature type="signal peptide" evidence="3">
    <location>
        <begin position="1"/>
        <end position="24"/>
    </location>
</feature>
<dbReference type="InterPro" id="IPR028082">
    <property type="entry name" value="Peripla_BP_I"/>
</dbReference>
<accession>A0A0R3M296</accession>
<keyword evidence="2 3" id="KW-0732">Signal</keyword>
<proteinExistence type="inferred from homology"/>
<dbReference type="Proteomes" id="UP000051913">
    <property type="component" value="Unassembled WGS sequence"/>
</dbReference>
<evidence type="ECO:0000256" key="1">
    <source>
        <dbReference type="ARBA" id="ARBA00010062"/>
    </source>
</evidence>